<dbReference type="InterPro" id="IPR004682">
    <property type="entry name" value="TRAP_DctP"/>
</dbReference>
<protein>
    <submittedName>
        <fullName evidence="7">TRAP transporter substrate-binding protein</fullName>
    </submittedName>
</protein>
<dbReference type="NCBIfam" id="NF037995">
    <property type="entry name" value="TRAP_S1"/>
    <property type="match status" value="1"/>
</dbReference>
<dbReference type="InterPro" id="IPR018389">
    <property type="entry name" value="DctP_fam"/>
</dbReference>
<evidence type="ECO:0000313" key="7">
    <source>
        <dbReference type="EMBL" id="MEB3101836.1"/>
    </source>
</evidence>
<gene>
    <name evidence="7" type="ORF">VF724_09180</name>
</gene>
<feature type="compositionally biased region" description="Polar residues" evidence="5">
    <location>
        <begin position="29"/>
        <end position="39"/>
    </location>
</feature>
<dbReference type="RefSeq" id="WP_371753954.1">
    <property type="nucleotide sequence ID" value="NZ_JAYJLD010000010.1"/>
</dbReference>
<dbReference type="NCBIfam" id="TIGR00787">
    <property type="entry name" value="dctP"/>
    <property type="match status" value="1"/>
</dbReference>
<organism evidence="7 8">
    <name type="scientific">Ferviditalea candida</name>
    <dbReference type="NCBI Taxonomy" id="3108399"/>
    <lineage>
        <taxon>Bacteria</taxon>
        <taxon>Bacillati</taxon>
        <taxon>Bacillota</taxon>
        <taxon>Bacilli</taxon>
        <taxon>Bacillales</taxon>
        <taxon>Paenibacillaceae</taxon>
        <taxon>Ferviditalea</taxon>
    </lineage>
</organism>
<evidence type="ECO:0000256" key="3">
    <source>
        <dbReference type="ARBA" id="ARBA00022448"/>
    </source>
</evidence>
<name>A0ABU5ZJI0_9BACL</name>
<keyword evidence="8" id="KW-1185">Reference proteome</keyword>
<dbReference type="Pfam" id="PF03480">
    <property type="entry name" value="DctP"/>
    <property type="match status" value="1"/>
</dbReference>
<dbReference type="EMBL" id="JAYJLD010000010">
    <property type="protein sequence ID" value="MEB3101836.1"/>
    <property type="molecule type" value="Genomic_DNA"/>
</dbReference>
<sequence length="376" mass="41815">MRVKSFFIMVLAAALSVLSIGCQMTQKVSETKTPSPSDTAKQESKPQAAVSHFEGVKPDYTFKFSLQEPATDNPEYNAAKAFKDYVESHTNGKIRIDLYPGAQLGKEKEIFQAVKAGNVDMGTAADGPLGSFVPETTVLAIPYLFKSAPIAWEVLNGSFGQELKNLILQKTGVNIIGLSQNGFRSFTNSKHPIHKLEDLQGLKIRVMENQLYIKMVNALGAHGVPMAGGDELYSALQQHVVDGQENPLDGIWSYKLYEPQPYITVDNHTFSSKFLFMNDKLLSSLPVDYRDIVKEAGSVWTTQLEGPKEQASVDAFYLLKQKVKEIYPLPASEQKRFKEKAQPAVIDWMKTQIDPVWIDKVQKAASDAEKKLYGTN</sequence>
<keyword evidence="3" id="KW-0813">Transport</keyword>
<dbReference type="Proteomes" id="UP001310386">
    <property type="component" value="Unassembled WGS sequence"/>
</dbReference>
<evidence type="ECO:0000256" key="6">
    <source>
        <dbReference type="SAM" id="SignalP"/>
    </source>
</evidence>
<evidence type="ECO:0000256" key="2">
    <source>
        <dbReference type="ARBA" id="ARBA00009023"/>
    </source>
</evidence>
<evidence type="ECO:0000313" key="8">
    <source>
        <dbReference type="Proteomes" id="UP001310386"/>
    </source>
</evidence>
<comment type="caution">
    <text evidence="7">The sequence shown here is derived from an EMBL/GenBank/DDBJ whole genome shotgun (WGS) entry which is preliminary data.</text>
</comment>
<dbReference type="InterPro" id="IPR038404">
    <property type="entry name" value="TRAP_DctP_sf"/>
</dbReference>
<proteinExistence type="inferred from homology"/>
<comment type="subcellular location">
    <subcellularLocation>
        <location evidence="1">Cell envelope</location>
    </subcellularLocation>
</comment>
<dbReference type="PANTHER" id="PTHR33376:SF4">
    <property type="entry name" value="SIALIC ACID-BINDING PERIPLASMIC PROTEIN SIAP"/>
    <property type="match status" value="1"/>
</dbReference>
<keyword evidence="4 6" id="KW-0732">Signal</keyword>
<evidence type="ECO:0000256" key="5">
    <source>
        <dbReference type="SAM" id="MobiDB-lite"/>
    </source>
</evidence>
<feature type="signal peptide" evidence="6">
    <location>
        <begin position="1"/>
        <end position="19"/>
    </location>
</feature>
<accession>A0ABU5ZJI0</accession>
<feature type="region of interest" description="Disordered" evidence="5">
    <location>
        <begin position="29"/>
        <end position="48"/>
    </location>
</feature>
<dbReference type="PIRSF" id="PIRSF006470">
    <property type="entry name" value="DctB"/>
    <property type="match status" value="1"/>
</dbReference>
<evidence type="ECO:0000256" key="1">
    <source>
        <dbReference type="ARBA" id="ARBA00004196"/>
    </source>
</evidence>
<feature type="chain" id="PRO_5045883661" evidence="6">
    <location>
        <begin position="20"/>
        <end position="376"/>
    </location>
</feature>
<dbReference type="PANTHER" id="PTHR33376">
    <property type="match status" value="1"/>
</dbReference>
<dbReference type="CDD" id="cd13603">
    <property type="entry name" value="PBP2_TRAP_Siap_TeaA_like"/>
    <property type="match status" value="1"/>
</dbReference>
<dbReference type="Gene3D" id="3.40.190.170">
    <property type="entry name" value="Bacterial extracellular solute-binding protein, family 7"/>
    <property type="match status" value="1"/>
</dbReference>
<evidence type="ECO:0000256" key="4">
    <source>
        <dbReference type="ARBA" id="ARBA00022729"/>
    </source>
</evidence>
<dbReference type="PROSITE" id="PS51257">
    <property type="entry name" value="PROKAR_LIPOPROTEIN"/>
    <property type="match status" value="1"/>
</dbReference>
<comment type="similarity">
    <text evidence="2">Belongs to the bacterial solute-binding protein 7 family.</text>
</comment>
<reference evidence="7" key="1">
    <citation type="submission" date="2023-12" db="EMBL/GenBank/DDBJ databases">
        <title>Fervidustalea candida gen. nov., sp. nov., a novel member of the family Paenibacillaceae isolated from a geothermal area.</title>
        <authorList>
            <person name="Li W.-J."/>
            <person name="Jiao J.-Y."/>
            <person name="Chen Y."/>
        </authorList>
    </citation>
    <scope>NUCLEOTIDE SEQUENCE</scope>
    <source>
        <strain evidence="7">SYSU GA230002</strain>
    </source>
</reference>